<dbReference type="RefSeq" id="WP_053418210.1">
    <property type="nucleotide sequence ID" value="NZ_LILB01000005.1"/>
</dbReference>
<dbReference type="Proteomes" id="UP000036867">
    <property type="component" value="Unassembled WGS sequence"/>
</dbReference>
<dbReference type="GeneID" id="301137830"/>
<evidence type="ECO:0000313" key="3">
    <source>
        <dbReference type="Proteomes" id="UP000036867"/>
    </source>
</evidence>
<organism evidence="2 3">
    <name type="scientific">Viridibacillus arvi</name>
    <dbReference type="NCBI Taxonomy" id="263475"/>
    <lineage>
        <taxon>Bacteria</taxon>
        <taxon>Bacillati</taxon>
        <taxon>Bacillota</taxon>
        <taxon>Bacilli</taxon>
        <taxon>Bacillales</taxon>
        <taxon>Caryophanaceae</taxon>
        <taxon>Viridibacillus</taxon>
    </lineage>
</organism>
<protein>
    <submittedName>
        <fullName evidence="2">Uncharacterized protein</fullName>
    </submittedName>
</protein>
<feature type="transmembrane region" description="Helical" evidence="1">
    <location>
        <begin position="179"/>
        <end position="205"/>
    </location>
</feature>
<evidence type="ECO:0000313" key="2">
    <source>
        <dbReference type="EMBL" id="KOO50028.1"/>
    </source>
</evidence>
<dbReference type="EMBL" id="LILB01000005">
    <property type="protein sequence ID" value="KOO50028.1"/>
    <property type="molecule type" value="Genomic_DNA"/>
</dbReference>
<keyword evidence="1" id="KW-0472">Membrane</keyword>
<feature type="transmembrane region" description="Helical" evidence="1">
    <location>
        <begin position="23"/>
        <end position="44"/>
    </location>
</feature>
<reference evidence="3" key="1">
    <citation type="submission" date="2015-08" db="EMBL/GenBank/DDBJ databases">
        <title>Fjat-10028 dsm 16317.</title>
        <authorList>
            <person name="Liu B."/>
            <person name="Wang J."/>
            <person name="Zhu Y."/>
            <person name="Liu G."/>
            <person name="Chen Q."/>
            <person name="Chen Z."/>
            <person name="Lan J."/>
            <person name="Che J."/>
            <person name="Ge C."/>
            <person name="Shi H."/>
            <person name="Pan Z."/>
            <person name="Liu X."/>
        </authorList>
    </citation>
    <scope>NUCLEOTIDE SEQUENCE [LARGE SCALE GENOMIC DNA]</scope>
    <source>
        <strain evidence="3">DSM 16317</strain>
    </source>
</reference>
<feature type="transmembrane region" description="Helical" evidence="1">
    <location>
        <begin position="100"/>
        <end position="128"/>
    </location>
</feature>
<sequence length="241" mass="27397">MTLTTKAIKNQIKLKLTVHADMLVYLIVLQIIGMILFAFSGSGSMGRGSVNFSLKFIIYSPAGLFMLSALWIFYVAITLTRKETRREILPYIRTPKINSITDIIILIYMSAFLTFTIMLSNYLLYAILILFTKKEFVEGMTIFNEPKVFFINTVAVFIVSMVIAAIGYLIGTLIQISKLFILVFIALFIGYNSSKLSMFIVNYFYEQNPTFFPFAIFNIVIITFCLFIANVIGSRMEVKGT</sequence>
<feature type="transmembrane region" description="Helical" evidence="1">
    <location>
        <begin position="148"/>
        <end position="170"/>
    </location>
</feature>
<comment type="caution">
    <text evidence="2">The sequence shown here is derived from an EMBL/GenBank/DDBJ whole genome shotgun (WGS) entry which is preliminary data.</text>
</comment>
<accession>A0A0M0LH63</accession>
<name>A0A0M0LH63_9BACL</name>
<feature type="transmembrane region" description="Helical" evidence="1">
    <location>
        <begin position="211"/>
        <end position="232"/>
    </location>
</feature>
<gene>
    <name evidence="2" type="ORF">AMD00_17195</name>
</gene>
<proteinExistence type="predicted"/>
<keyword evidence="1" id="KW-0812">Transmembrane</keyword>
<keyword evidence="3" id="KW-1185">Reference proteome</keyword>
<dbReference type="AlphaFoldDB" id="A0A0M0LH63"/>
<dbReference type="STRING" id="263475.AMD00_17195"/>
<dbReference type="OrthoDB" id="1795989at2"/>
<feature type="transmembrane region" description="Helical" evidence="1">
    <location>
        <begin position="56"/>
        <end position="79"/>
    </location>
</feature>
<evidence type="ECO:0000256" key="1">
    <source>
        <dbReference type="SAM" id="Phobius"/>
    </source>
</evidence>
<keyword evidence="1" id="KW-1133">Transmembrane helix</keyword>